<dbReference type="SUPFAM" id="SSF53756">
    <property type="entry name" value="UDP-Glycosyltransferase/glycogen phosphorylase"/>
    <property type="match status" value="1"/>
</dbReference>
<protein>
    <recommendedName>
        <fullName evidence="1">Glycosyl transferase family 1 domain-containing protein</fullName>
    </recommendedName>
</protein>
<dbReference type="AlphaFoldDB" id="A0A1F8EFY2"/>
<evidence type="ECO:0000259" key="1">
    <source>
        <dbReference type="Pfam" id="PF00534"/>
    </source>
</evidence>
<dbReference type="GO" id="GO:0016757">
    <property type="term" value="F:glycosyltransferase activity"/>
    <property type="evidence" value="ECO:0007669"/>
    <property type="project" value="InterPro"/>
</dbReference>
<dbReference type="EMBL" id="MGIZ01000016">
    <property type="protein sequence ID" value="OGM99547.1"/>
    <property type="molecule type" value="Genomic_DNA"/>
</dbReference>
<name>A0A1F8EFY2_9BACT</name>
<evidence type="ECO:0000313" key="2">
    <source>
        <dbReference type="EMBL" id="OGM99547.1"/>
    </source>
</evidence>
<dbReference type="Pfam" id="PF00534">
    <property type="entry name" value="Glycos_transf_1"/>
    <property type="match status" value="1"/>
</dbReference>
<dbReference type="PANTHER" id="PTHR12526:SF637">
    <property type="entry name" value="GLYCOSYLTRANSFERASE EPSF-RELATED"/>
    <property type="match status" value="1"/>
</dbReference>
<dbReference type="PANTHER" id="PTHR12526">
    <property type="entry name" value="GLYCOSYLTRANSFERASE"/>
    <property type="match status" value="1"/>
</dbReference>
<reference evidence="2 3" key="1">
    <citation type="journal article" date="2016" name="Nat. Commun.">
        <title>Thousands of microbial genomes shed light on interconnected biogeochemical processes in an aquifer system.</title>
        <authorList>
            <person name="Anantharaman K."/>
            <person name="Brown C.T."/>
            <person name="Hug L.A."/>
            <person name="Sharon I."/>
            <person name="Castelle C.J."/>
            <person name="Probst A.J."/>
            <person name="Thomas B.C."/>
            <person name="Singh A."/>
            <person name="Wilkins M.J."/>
            <person name="Karaoz U."/>
            <person name="Brodie E.L."/>
            <person name="Williams K.H."/>
            <person name="Hubbard S.S."/>
            <person name="Banfield J.F."/>
        </authorList>
    </citation>
    <scope>NUCLEOTIDE SEQUENCE [LARGE SCALE GENOMIC DNA]</scope>
</reference>
<dbReference type="Proteomes" id="UP000177594">
    <property type="component" value="Unassembled WGS sequence"/>
</dbReference>
<accession>A0A1F8EFY2</accession>
<dbReference type="CDD" id="cd03801">
    <property type="entry name" value="GT4_PimA-like"/>
    <property type="match status" value="1"/>
</dbReference>
<sequence>MKILYLANLRLPTEKAYGIQIAKMCEAFAALKFKIKNEKVKTSEDDLEEKLYLKLVAPYRKNKIKDDFFDYYSVKRNFEFKRIWAPDFYLPGKLDRLSFYIKNIISAAALSIFAFKSRADVIYSRDEMAVFILSFFKNNVVFEAHKFPKYRRWFWRILDLNGVIVVTITRALRDDIIKTGFRGKIQVAPDGADPAQFNISISKEEARKRLGWPPDKKIVMYVGHLYDWKGAPLLLEVARKFQVSSFKFQVLFVFVGGTEYDLEKFRKKAEGSNNVLILGQKPHKDIPVYLKSADILILPNSAEEEISKSYTSPLKMFEYMASKRPIVATNLPSIREVLNDANAVLMEANSTDKLVLGTLKLLNDPAICDRLAAKAFEDVQQYTWQNRAKKIIDFVK</sequence>
<dbReference type="Gene3D" id="3.40.50.2000">
    <property type="entry name" value="Glycogen Phosphorylase B"/>
    <property type="match status" value="2"/>
</dbReference>
<gene>
    <name evidence="2" type="ORF">A2817_01165</name>
</gene>
<comment type="caution">
    <text evidence="2">The sequence shown here is derived from an EMBL/GenBank/DDBJ whole genome shotgun (WGS) entry which is preliminary data.</text>
</comment>
<organism evidence="2 3">
    <name type="scientific">Candidatus Yanofskybacteria bacterium RIFCSPHIGHO2_01_FULL_39_8b</name>
    <dbReference type="NCBI Taxonomy" id="1802659"/>
    <lineage>
        <taxon>Bacteria</taxon>
        <taxon>Candidatus Yanofskyibacteriota</taxon>
    </lineage>
</organism>
<proteinExistence type="predicted"/>
<evidence type="ECO:0000313" key="3">
    <source>
        <dbReference type="Proteomes" id="UP000177594"/>
    </source>
</evidence>
<dbReference type="InterPro" id="IPR001296">
    <property type="entry name" value="Glyco_trans_1"/>
</dbReference>
<feature type="domain" description="Glycosyl transferase family 1" evidence="1">
    <location>
        <begin position="203"/>
        <end position="376"/>
    </location>
</feature>